<evidence type="ECO:0000313" key="12">
    <source>
        <dbReference type="Proteomes" id="UP001058429"/>
    </source>
</evidence>
<keyword evidence="7 11" id="KW-0418">Kinase</keyword>
<keyword evidence="8" id="KW-0067">ATP-binding</keyword>
<evidence type="ECO:0000256" key="4">
    <source>
        <dbReference type="ARBA" id="ARBA00022679"/>
    </source>
</evidence>
<dbReference type="EC" id="2.7.4.9" evidence="2"/>
<dbReference type="GeneID" id="75137430"/>
<dbReference type="RefSeq" id="WP_260902925.1">
    <property type="nucleotide sequence ID" value="NZ_CP104396.1"/>
</dbReference>
<dbReference type="AlphaFoldDB" id="A0A9Q9J7U3"/>
<dbReference type="NCBIfam" id="TIGR00041">
    <property type="entry name" value="DTMP_kinase"/>
    <property type="match status" value="1"/>
</dbReference>
<evidence type="ECO:0000256" key="2">
    <source>
        <dbReference type="ARBA" id="ARBA00012980"/>
    </source>
</evidence>
<dbReference type="GO" id="GO:0005524">
    <property type="term" value="F:ATP binding"/>
    <property type="evidence" value="ECO:0007669"/>
    <property type="project" value="UniProtKB-KW"/>
</dbReference>
<gene>
    <name evidence="11" type="primary">tmk</name>
    <name evidence="11" type="ORF">N4562_06205</name>
</gene>
<dbReference type="InterPro" id="IPR027417">
    <property type="entry name" value="P-loop_NTPase"/>
</dbReference>
<evidence type="ECO:0000256" key="7">
    <source>
        <dbReference type="ARBA" id="ARBA00022777"/>
    </source>
</evidence>
<accession>A0A9Q9J7U3</accession>
<dbReference type="Pfam" id="PF02223">
    <property type="entry name" value="Thymidylate_kin"/>
    <property type="match status" value="1"/>
</dbReference>
<evidence type="ECO:0000256" key="9">
    <source>
        <dbReference type="ARBA" id="ARBA00048743"/>
    </source>
</evidence>
<protein>
    <recommendedName>
        <fullName evidence="3">Thymidylate kinase</fullName>
        <ecNumber evidence="2">2.7.4.9</ecNumber>
    </recommendedName>
</protein>
<dbReference type="EMBL" id="CP104396">
    <property type="protein sequence ID" value="UXC62693.1"/>
    <property type="molecule type" value="Genomic_DNA"/>
</dbReference>
<dbReference type="PANTHER" id="PTHR10344:SF4">
    <property type="entry name" value="UMP-CMP KINASE 2, MITOCHONDRIAL"/>
    <property type="match status" value="1"/>
</dbReference>
<evidence type="ECO:0000256" key="6">
    <source>
        <dbReference type="ARBA" id="ARBA00022741"/>
    </source>
</evidence>
<feature type="domain" description="Thymidylate kinase-like" evidence="10">
    <location>
        <begin position="5"/>
        <end position="97"/>
    </location>
</feature>
<comment type="catalytic activity">
    <reaction evidence="9">
        <text>dTMP + ATP = dTDP + ADP</text>
        <dbReference type="Rhea" id="RHEA:13517"/>
        <dbReference type="ChEBI" id="CHEBI:30616"/>
        <dbReference type="ChEBI" id="CHEBI:58369"/>
        <dbReference type="ChEBI" id="CHEBI:63528"/>
        <dbReference type="ChEBI" id="CHEBI:456216"/>
        <dbReference type="EC" id="2.7.4.9"/>
    </reaction>
</comment>
<evidence type="ECO:0000313" key="11">
    <source>
        <dbReference type="EMBL" id="UXC62693.1"/>
    </source>
</evidence>
<dbReference type="GO" id="GO:0004798">
    <property type="term" value="F:dTMP kinase activity"/>
    <property type="evidence" value="ECO:0007669"/>
    <property type="project" value="UniProtKB-EC"/>
</dbReference>
<keyword evidence="6" id="KW-0547">Nucleotide-binding</keyword>
<evidence type="ECO:0000256" key="3">
    <source>
        <dbReference type="ARBA" id="ARBA00017144"/>
    </source>
</evidence>
<reference evidence="11" key="1">
    <citation type="submission" date="2022-09" db="EMBL/GenBank/DDBJ databases">
        <title>Complete genome of Ligilactobacillus agilis AM_LB6, isolated from chicken feces.</title>
        <authorList>
            <person name="den Bakker H.C."/>
            <person name="Mann A."/>
        </authorList>
    </citation>
    <scope>NUCLEOTIDE SEQUENCE</scope>
    <source>
        <strain evidence="11">AM_LB6</strain>
    </source>
</reference>
<sequence length="108" mass="12442">MFIVIDGLDGCGKSTLIHNLEKVRQFYKTFEPGGTEFGQKIRKLVFENHNDISLETEALLMFADRKEHLKTIQKMLNDGYDVVCDRYVGSSYIYQGDLGFSKIKELEI</sequence>
<dbReference type="InterPro" id="IPR039430">
    <property type="entry name" value="Thymidylate_kin-like_dom"/>
</dbReference>
<dbReference type="Proteomes" id="UP001058429">
    <property type="component" value="Chromosome"/>
</dbReference>
<evidence type="ECO:0000259" key="10">
    <source>
        <dbReference type="Pfam" id="PF02223"/>
    </source>
</evidence>
<dbReference type="Gene3D" id="3.40.50.300">
    <property type="entry name" value="P-loop containing nucleotide triphosphate hydrolases"/>
    <property type="match status" value="1"/>
</dbReference>
<dbReference type="GO" id="GO:0005737">
    <property type="term" value="C:cytoplasm"/>
    <property type="evidence" value="ECO:0007669"/>
    <property type="project" value="TreeGrafter"/>
</dbReference>
<dbReference type="CDD" id="cd01672">
    <property type="entry name" value="TMPK"/>
    <property type="match status" value="1"/>
</dbReference>
<keyword evidence="5" id="KW-0545">Nucleotide biosynthesis</keyword>
<dbReference type="PANTHER" id="PTHR10344">
    <property type="entry name" value="THYMIDYLATE KINASE"/>
    <property type="match status" value="1"/>
</dbReference>
<comment type="similarity">
    <text evidence="1">Belongs to the thymidylate kinase family.</text>
</comment>
<organism evidence="11 12">
    <name type="scientific">Ligilactobacillus agilis</name>
    <dbReference type="NCBI Taxonomy" id="1601"/>
    <lineage>
        <taxon>Bacteria</taxon>
        <taxon>Bacillati</taxon>
        <taxon>Bacillota</taxon>
        <taxon>Bacilli</taxon>
        <taxon>Lactobacillales</taxon>
        <taxon>Lactobacillaceae</taxon>
        <taxon>Ligilactobacillus</taxon>
    </lineage>
</organism>
<dbReference type="SUPFAM" id="SSF52540">
    <property type="entry name" value="P-loop containing nucleoside triphosphate hydrolases"/>
    <property type="match status" value="1"/>
</dbReference>
<name>A0A9Q9J7U3_9LACO</name>
<keyword evidence="4 11" id="KW-0808">Transferase</keyword>
<evidence type="ECO:0000256" key="5">
    <source>
        <dbReference type="ARBA" id="ARBA00022727"/>
    </source>
</evidence>
<evidence type="ECO:0000256" key="8">
    <source>
        <dbReference type="ARBA" id="ARBA00022840"/>
    </source>
</evidence>
<dbReference type="GO" id="GO:0006227">
    <property type="term" value="P:dUDP biosynthetic process"/>
    <property type="evidence" value="ECO:0007669"/>
    <property type="project" value="TreeGrafter"/>
</dbReference>
<dbReference type="GO" id="GO:0006233">
    <property type="term" value="P:dTDP biosynthetic process"/>
    <property type="evidence" value="ECO:0007669"/>
    <property type="project" value="InterPro"/>
</dbReference>
<evidence type="ECO:0000256" key="1">
    <source>
        <dbReference type="ARBA" id="ARBA00009776"/>
    </source>
</evidence>
<dbReference type="GO" id="GO:0006235">
    <property type="term" value="P:dTTP biosynthetic process"/>
    <property type="evidence" value="ECO:0007669"/>
    <property type="project" value="TreeGrafter"/>
</dbReference>
<proteinExistence type="inferred from homology"/>
<dbReference type="InterPro" id="IPR018094">
    <property type="entry name" value="Thymidylate_kinase"/>
</dbReference>